<dbReference type="NCBIfam" id="TIGR00231">
    <property type="entry name" value="small_GTP"/>
    <property type="match status" value="1"/>
</dbReference>
<sequence length="243" mass="27692">CDRTIVLNNNVDYGTRRIDQLPRPYSCQVTPYRELDFSERTKRAAQAVVPFFLGPCKAIFIGDVAIGKTSLVNRFCHEAFDGDYTATIGLDFEVERFQILNQAYTLQIWDTAGHERFKCIAQSYYRNTSVIVTVFDMTRPESLLNGKRWLDEAMRLNQGPVLKFLVGTKKDLLVCTAPAIKMAYDINAEYWPVSARTGENVTKFFRRLTALAFDHGVHAGAASDCKFVMDIVNRLGQRNEHCR</sequence>
<evidence type="ECO:0000256" key="7">
    <source>
        <dbReference type="ARBA" id="ARBA00022801"/>
    </source>
</evidence>
<dbReference type="InterPro" id="IPR001806">
    <property type="entry name" value="Small_GTPase"/>
</dbReference>
<dbReference type="SUPFAM" id="SSF52540">
    <property type="entry name" value="P-loop containing nucleoside triphosphate hydrolases"/>
    <property type="match status" value="1"/>
</dbReference>
<dbReference type="InterPro" id="IPR027417">
    <property type="entry name" value="P-loop_NTPase"/>
</dbReference>
<dbReference type="GO" id="GO:0015031">
    <property type="term" value="P:protein transport"/>
    <property type="evidence" value="ECO:0007669"/>
    <property type="project" value="UniProtKB-KW"/>
</dbReference>
<keyword evidence="13" id="KW-0449">Lipoprotein</keyword>
<keyword evidence="10" id="KW-0333">Golgi apparatus</keyword>
<evidence type="ECO:0000256" key="1">
    <source>
        <dbReference type="ARBA" id="ARBA00001946"/>
    </source>
</evidence>
<dbReference type="GO" id="GO:0046872">
    <property type="term" value="F:metal ion binding"/>
    <property type="evidence" value="ECO:0007669"/>
    <property type="project" value="UniProtKB-KW"/>
</dbReference>
<evidence type="ECO:0000256" key="17">
    <source>
        <dbReference type="ARBA" id="ARBA00058763"/>
    </source>
</evidence>
<keyword evidence="9" id="KW-0653">Protein transport</keyword>
<keyword evidence="7" id="KW-0378">Hydrolase</keyword>
<comment type="cofactor">
    <cofactor evidence="1">
        <name>Mg(2+)</name>
        <dbReference type="ChEBI" id="CHEBI:18420"/>
    </cofactor>
</comment>
<evidence type="ECO:0000256" key="11">
    <source>
        <dbReference type="ARBA" id="ARBA00023134"/>
    </source>
</evidence>
<keyword evidence="8" id="KW-0460">Magnesium</keyword>
<dbReference type="InterPro" id="IPR050227">
    <property type="entry name" value="Rab"/>
</dbReference>
<protein>
    <recommendedName>
        <fullName evidence="18">Ras-related protein Rab-36</fullName>
        <ecNumber evidence="3">3.6.5.2</ecNumber>
    </recommendedName>
</protein>
<comment type="similarity">
    <text evidence="2">Belongs to the small GTPase superfamily. Rab family.</text>
</comment>
<evidence type="ECO:0000256" key="9">
    <source>
        <dbReference type="ARBA" id="ARBA00022927"/>
    </source>
</evidence>
<evidence type="ECO:0000256" key="14">
    <source>
        <dbReference type="ARBA" id="ARBA00023289"/>
    </source>
</evidence>
<dbReference type="GO" id="GO:0005525">
    <property type="term" value="F:GTP binding"/>
    <property type="evidence" value="ECO:0007669"/>
    <property type="project" value="UniProtKB-KW"/>
</dbReference>
<evidence type="ECO:0000256" key="15">
    <source>
        <dbReference type="ARBA" id="ARBA00037794"/>
    </source>
</evidence>
<evidence type="ECO:0000313" key="20">
    <source>
        <dbReference type="Proteomes" id="UP000075880"/>
    </source>
</evidence>
<dbReference type="Proteomes" id="UP000075880">
    <property type="component" value="Unassembled WGS sequence"/>
</dbReference>
<keyword evidence="14" id="KW-0636">Prenylation</keyword>
<comment type="function">
    <text evidence="17">The small GTPases Rab are key regulators of intracellular membrane trafficking, from the formation of transport vesicles to their fusion with membranes. Rabs cycle between an inactive GDP-bound form and an active GTP-bound form that is able to recruit to membranes different sets of downstream effectors directly responsible for vesicle formation, movement, tethering and fusion.</text>
</comment>
<evidence type="ECO:0000256" key="2">
    <source>
        <dbReference type="ARBA" id="ARBA00006270"/>
    </source>
</evidence>
<keyword evidence="12" id="KW-0472">Membrane</keyword>
<keyword evidence="5" id="KW-0479">Metal-binding</keyword>
<evidence type="ECO:0000256" key="6">
    <source>
        <dbReference type="ARBA" id="ARBA00022741"/>
    </source>
</evidence>
<evidence type="ECO:0000256" key="3">
    <source>
        <dbReference type="ARBA" id="ARBA00011984"/>
    </source>
</evidence>
<evidence type="ECO:0000313" key="19">
    <source>
        <dbReference type="EnsemblMetazoa" id="ENSAATROPP008755"/>
    </source>
</evidence>
<dbReference type="PROSITE" id="PS51419">
    <property type="entry name" value="RAB"/>
    <property type="match status" value="1"/>
</dbReference>
<comment type="subcellular location">
    <subcellularLocation>
        <location evidence="15">Golgi apparatus membrane</location>
        <topology evidence="15">Lipid-anchor</topology>
    </subcellularLocation>
</comment>
<dbReference type="EnsemblMetazoa" id="ENSAATROPT009671">
    <property type="protein sequence ID" value="ENSAATROPP008755"/>
    <property type="gene ID" value="ENSAATROPG007877"/>
</dbReference>
<evidence type="ECO:0000256" key="18">
    <source>
        <dbReference type="ARBA" id="ARBA00067830"/>
    </source>
</evidence>
<evidence type="ECO:0000256" key="16">
    <source>
        <dbReference type="ARBA" id="ARBA00047660"/>
    </source>
</evidence>
<proteinExistence type="inferred from homology"/>
<accession>A0AAG5DD11</accession>
<reference evidence="19" key="1">
    <citation type="submission" date="2024-04" db="UniProtKB">
        <authorList>
            <consortium name="EnsemblMetazoa"/>
        </authorList>
    </citation>
    <scope>IDENTIFICATION</scope>
    <source>
        <strain evidence="19">EBRO</strain>
    </source>
</reference>
<dbReference type="Gene3D" id="3.40.50.300">
    <property type="entry name" value="P-loop containing nucleotide triphosphate hydrolases"/>
    <property type="match status" value="1"/>
</dbReference>
<dbReference type="FunFam" id="3.40.50.300:FF:000707">
    <property type="entry name" value="RAB36, member RAS oncogene family"/>
    <property type="match status" value="1"/>
</dbReference>
<keyword evidence="4" id="KW-0813">Transport</keyword>
<dbReference type="SMART" id="SM00176">
    <property type="entry name" value="RAN"/>
    <property type="match status" value="1"/>
</dbReference>
<evidence type="ECO:0000256" key="4">
    <source>
        <dbReference type="ARBA" id="ARBA00022448"/>
    </source>
</evidence>
<keyword evidence="11" id="KW-0342">GTP-binding</keyword>
<dbReference type="PANTHER" id="PTHR47977">
    <property type="entry name" value="RAS-RELATED PROTEIN RAB"/>
    <property type="match status" value="1"/>
</dbReference>
<name>A0AAG5DD11_ANOAO</name>
<dbReference type="SMART" id="SM00175">
    <property type="entry name" value="RAB"/>
    <property type="match status" value="1"/>
</dbReference>
<evidence type="ECO:0000256" key="8">
    <source>
        <dbReference type="ARBA" id="ARBA00022842"/>
    </source>
</evidence>
<dbReference type="AlphaFoldDB" id="A0AAG5DD11"/>
<dbReference type="GO" id="GO:0003925">
    <property type="term" value="F:G protein activity"/>
    <property type="evidence" value="ECO:0007669"/>
    <property type="project" value="UniProtKB-EC"/>
</dbReference>
<dbReference type="GO" id="GO:0000139">
    <property type="term" value="C:Golgi membrane"/>
    <property type="evidence" value="ECO:0007669"/>
    <property type="project" value="UniProtKB-SubCell"/>
</dbReference>
<dbReference type="PRINTS" id="PR00449">
    <property type="entry name" value="RASTRNSFRMNG"/>
</dbReference>
<organism evidence="19 20">
    <name type="scientific">Anopheles atroparvus</name>
    <name type="common">European mosquito</name>
    <dbReference type="NCBI Taxonomy" id="41427"/>
    <lineage>
        <taxon>Eukaryota</taxon>
        <taxon>Metazoa</taxon>
        <taxon>Ecdysozoa</taxon>
        <taxon>Arthropoda</taxon>
        <taxon>Hexapoda</taxon>
        <taxon>Insecta</taxon>
        <taxon>Pterygota</taxon>
        <taxon>Neoptera</taxon>
        <taxon>Endopterygota</taxon>
        <taxon>Diptera</taxon>
        <taxon>Nematocera</taxon>
        <taxon>Culicoidea</taxon>
        <taxon>Culicidae</taxon>
        <taxon>Anophelinae</taxon>
        <taxon>Anopheles</taxon>
    </lineage>
</organism>
<keyword evidence="20" id="KW-1185">Reference proteome</keyword>
<evidence type="ECO:0000256" key="13">
    <source>
        <dbReference type="ARBA" id="ARBA00023288"/>
    </source>
</evidence>
<dbReference type="Pfam" id="PF00071">
    <property type="entry name" value="Ras"/>
    <property type="match status" value="1"/>
</dbReference>
<evidence type="ECO:0000256" key="12">
    <source>
        <dbReference type="ARBA" id="ARBA00023136"/>
    </source>
</evidence>
<dbReference type="SMART" id="SM00173">
    <property type="entry name" value="RAS"/>
    <property type="match status" value="1"/>
</dbReference>
<dbReference type="SMART" id="SM00174">
    <property type="entry name" value="RHO"/>
    <property type="match status" value="1"/>
</dbReference>
<dbReference type="InterPro" id="IPR005225">
    <property type="entry name" value="Small_GTP-bd"/>
</dbReference>
<evidence type="ECO:0000256" key="10">
    <source>
        <dbReference type="ARBA" id="ARBA00023034"/>
    </source>
</evidence>
<evidence type="ECO:0000256" key="5">
    <source>
        <dbReference type="ARBA" id="ARBA00022723"/>
    </source>
</evidence>
<keyword evidence="6" id="KW-0547">Nucleotide-binding</keyword>
<comment type="catalytic activity">
    <reaction evidence="16">
        <text>GTP + H2O = GDP + phosphate + H(+)</text>
        <dbReference type="Rhea" id="RHEA:19669"/>
        <dbReference type="ChEBI" id="CHEBI:15377"/>
        <dbReference type="ChEBI" id="CHEBI:15378"/>
        <dbReference type="ChEBI" id="CHEBI:37565"/>
        <dbReference type="ChEBI" id="CHEBI:43474"/>
        <dbReference type="ChEBI" id="CHEBI:58189"/>
        <dbReference type="EC" id="3.6.5.2"/>
    </reaction>
    <physiologicalReaction direction="left-to-right" evidence="16">
        <dbReference type="Rhea" id="RHEA:19670"/>
    </physiologicalReaction>
</comment>
<dbReference type="EC" id="3.6.5.2" evidence="3"/>